<feature type="transmembrane region" description="Helical" evidence="1">
    <location>
        <begin position="56"/>
        <end position="74"/>
    </location>
</feature>
<feature type="transmembrane region" description="Helical" evidence="1">
    <location>
        <begin position="86"/>
        <end position="105"/>
    </location>
</feature>
<reference evidence="2 3" key="1">
    <citation type="journal article" date="2019" name="Anaerobe">
        <title>Detection of Robinsoniella peoriensis in multiple bone samples of a trauma patient.</title>
        <authorList>
            <person name="Schrottner P."/>
            <person name="Hartwich K."/>
            <person name="Bunk B."/>
            <person name="Schober I."/>
            <person name="Helbig S."/>
            <person name="Rudolph W.W."/>
            <person name="Gunzer F."/>
        </authorList>
    </citation>
    <scope>NUCLEOTIDE SEQUENCE [LARGE SCALE GENOMIC DNA]</scope>
    <source>
        <strain evidence="2 3">DSM 106044</strain>
    </source>
</reference>
<evidence type="ECO:0000313" key="3">
    <source>
        <dbReference type="Proteomes" id="UP000306509"/>
    </source>
</evidence>
<keyword evidence="1" id="KW-1133">Transmembrane helix</keyword>
<dbReference type="Proteomes" id="UP000306509">
    <property type="component" value="Unassembled WGS sequence"/>
</dbReference>
<dbReference type="InterPro" id="IPR007404">
    <property type="entry name" value="YdjM-like"/>
</dbReference>
<dbReference type="Pfam" id="PF04307">
    <property type="entry name" value="YdjM"/>
    <property type="match status" value="1"/>
</dbReference>
<evidence type="ECO:0000313" key="2">
    <source>
        <dbReference type="EMBL" id="TLD02510.1"/>
    </source>
</evidence>
<dbReference type="AlphaFoldDB" id="A0A4U8QBQ2"/>
<gene>
    <name evidence="2" type="ORF">DSM106044_00640</name>
</gene>
<keyword evidence="1" id="KW-0472">Membrane</keyword>
<name>A0A4U8QBQ2_9FIRM</name>
<protein>
    <recommendedName>
        <fullName evidence="4">Inner membrane protein</fullName>
    </recommendedName>
</protein>
<keyword evidence="1" id="KW-0812">Transmembrane</keyword>
<dbReference type="STRING" id="180332.GCA_000797495_03137"/>
<accession>A0A4U8QBQ2</accession>
<evidence type="ECO:0008006" key="4">
    <source>
        <dbReference type="Google" id="ProtNLM"/>
    </source>
</evidence>
<dbReference type="RefSeq" id="WP_161597268.1">
    <property type="nucleotide sequence ID" value="NZ_QGQD01000014.1"/>
</dbReference>
<comment type="caution">
    <text evidence="2">The sequence shown here is derived from an EMBL/GenBank/DDBJ whole genome shotgun (WGS) entry which is preliminary data.</text>
</comment>
<feature type="transmembrane region" description="Helical" evidence="1">
    <location>
        <begin position="117"/>
        <end position="139"/>
    </location>
</feature>
<evidence type="ECO:0000256" key="1">
    <source>
        <dbReference type="SAM" id="Phobius"/>
    </source>
</evidence>
<keyword evidence="3" id="KW-1185">Reference proteome</keyword>
<proteinExistence type="predicted"/>
<feature type="transmembrane region" description="Helical" evidence="1">
    <location>
        <begin position="176"/>
        <end position="198"/>
    </location>
</feature>
<dbReference type="EMBL" id="QGQD01000014">
    <property type="protein sequence ID" value="TLD02510.1"/>
    <property type="molecule type" value="Genomic_DNA"/>
</dbReference>
<organism evidence="2 3">
    <name type="scientific">Robinsoniella peoriensis</name>
    <dbReference type="NCBI Taxonomy" id="180332"/>
    <lineage>
        <taxon>Bacteria</taxon>
        <taxon>Bacillati</taxon>
        <taxon>Bacillota</taxon>
        <taxon>Clostridia</taxon>
        <taxon>Lachnospirales</taxon>
        <taxon>Lachnospiraceae</taxon>
        <taxon>Robinsoniella</taxon>
    </lineage>
</organism>
<sequence>MTGKTHVAIGTAAALLIGQPENIREVVLCIGTASVGSVISDIDVSTSEARRDVNKVIAITLLAVIATVFMEYQWKLGITASFMRNSNLVRLVMGMTAFLGVCIFGKSRPHRSFMHSLPAVGILSFILYIIYPILVPYFIISMLSHIAADIFNYKNVRLLYPLKWGISLDLCRADGLISKVLCGAGSLLTFFYLGVFLWRTGMNFLGGM</sequence>